<evidence type="ECO:0000256" key="3">
    <source>
        <dbReference type="ARBA" id="ARBA00022884"/>
    </source>
</evidence>
<evidence type="ECO:0000259" key="8">
    <source>
        <dbReference type="PROSITE" id="PS50102"/>
    </source>
</evidence>
<keyword evidence="5" id="KW-0539">Nucleus</keyword>
<dbReference type="SMART" id="SM00443">
    <property type="entry name" value="G_patch"/>
    <property type="match status" value="1"/>
</dbReference>
<dbReference type="PANTHER" id="PTHR13288:SF8">
    <property type="entry name" value="SPLICING FACTOR 45"/>
    <property type="match status" value="1"/>
</dbReference>
<feature type="domain" description="RRM" evidence="8">
    <location>
        <begin position="270"/>
        <end position="354"/>
    </location>
</feature>
<dbReference type="InterPro" id="IPR012677">
    <property type="entry name" value="Nucleotide-bd_a/b_plait_sf"/>
</dbReference>
<gene>
    <name evidence="10" type="ORF">EVOR1521_LOCUS21053</name>
</gene>
<accession>A0AA36J1R5</accession>
<evidence type="ECO:0000256" key="2">
    <source>
        <dbReference type="ARBA" id="ARBA00022664"/>
    </source>
</evidence>
<dbReference type="GO" id="GO:0045292">
    <property type="term" value="P:mRNA cis splicing, via spliceosome"/>
    <property type="evidence" value="ECO:0007669"/>
    <property type="project" value="InterPro"/>
</dbReference>
<dbReference type="PANTHER" id="PTHR13288">
    <property type="entry name" value="SPLICING FACTOR 45 SPF45"/>
    <property type="match status" value="1"/>
</dbReference>
<feature type="compositionally biased region" description="Basic and acidic residues" evidence="7">
    <location>
        <begin position="41"/>
        <end position="53"/>
    </location>
</feature>
<feature type="region of interest" description="Disordered" evidence="7">
    <location>
        <begin position="99"/>
        <end position="198"/>
    </location>
</feature>
<sequence length="365" mass="39682">MASGPSPMDSLYGNLLGSEVPAKKEADDIFAEPKAQAAPVEKNEKKEPEKEKPSPALPQTFSAAKLMMPPVRKKVEPVKKPSMPALDLSKLAAEKEALMKQRAAAETSKAAQAPASSARPESDGSAQNSLGKAALNEPIAANLFGDPNEEYDPAKPNDYDEFCRRRMRQKAEEEMEKRRQEALARQAKPAAAQPKEEDFATKMMKKMGWQEGAGLGKEGQGMANPLVMQKTDQKAGRIVEGSKREAPSPPQGQPEPKQAKASAPKLPPTRVLLLNNLVGAGDVDEDLEEETAEEAGKYGKLKRCVIKELAGKPDDEAVRIFLEYEDVSAATKAFADMNGRYFGGRVVRARFYEEGLFAQGQLEVG</sequence>
<comment type="caution">
    <text evidence="10">The sequence shown here is derived from an EMBL/GenBank/DDBJ whole genome shotgun (WGS) entry which is preliminary data.</text>
</comment>
<dbReference type="SUPFAM" id="SSF54928">
    <property type="entry name" value="RNA-binding domain, RBD"/>
    <property type="match status" value="1"/>
</dbReference>
<keyword evidence="11" id="KW-1185">Reference proteome</keyword>
<dbReference type="AlphaFoldDB" id="A0AA36J1R5"/>
<dbReference type="Gene3D" id="3.30.70.330">
    <property type="match status" value="1"/>
</dbReference>
<dbReference type="EMBL" id="CAUJNA010003248">
    <property type="protein sequence ID" value="CAJ1396928.1"/>
    <property type="molecule type" value="Genomic_DNA"/>
</dbReference>
<protein>
    <recommendedName>
        <fullName evidence="12">Splicing factor 45</fullName>
    </recommendedName>
</protein>
<dbReference type="Pfam" id="PF01585">
    <property type="entry name" value="G-patch"/>
    <property type="match status" value="1"/>
</dbReference>
<dbReference type="InterPro" id="IPR000467">
    <property type="entry name" value="G_patch_dom"/>
</dbReference>
<dbReference type="PROSITE" id="PS50174">
    <property type="entry name" value="G_PATCH"/>
    <property type="match status" value="1"/>
</dbReference>
<keyword evidence="3 6" id="KW-0694">RNA-binding</keyword>
<evidence type="ECO:0000256" key="7">
    <source>
        <dbReference type="SAM" id="MobiDB-lite"/>
    </source>
</evidence>
<dbReference type="InterPro" id="IPR003954">
    <property type="entry name" value="RRM_euk-type"/>
</dbReference>
<dbReference type="Proteomes" id="UP001178507">
    <property type="component" value="Unassembled WGS sequence"/>
</dbReference>
<feature type="compositionally biased region" description="Basic and acidic residues" evidence="7">
    <location>
        <begin position="231"/>
        <end position="246"/>
    </location>
</feature>
<keyword evidence="2" id="KW-0507">mRNA processing</keyword>
<dbReference type="Pfam" id="PF00076">
    <property type="entry name" value="RRM_1"/>
    <property type="match status" value="1"/>
</dbReference>
<evidence type="ECO:0000313" key="11">
    <source>
        <dbReference type="Proteomes" id="UP001178507"/>
    </source>
</evidence>
<feature type="domain" description="G-patch" evidence="9">
    <location>
        <begin position="196"/>
        <end position="242"/>
    </location>
</feature>
<evidence type="ECO:0000259" key="9">
    <source>
        <dbReference type="PROSITE" id="PS50174"/>
    </source>
</evidence>
<evidence type="ECO:0000256" key="4">
    <source>
        <dbReference type="ARBA" id="ARBA00023187"/>
    </source>
</evidence>
<dbReference type="SMART" id="SM00361">
    <property type="entry name" value="RRM_1"/>
    <property type="match status" value="1"/>
</dbReference>
<feature type="region of interest" description="Disordered" evidence="7">
    <location>
        <begin position="210"/>
        <end position="267"/>
    </location>
</feature>
<name>A0AA36J1R5_9DINO</name>
<evidence type="ECO:0000256" key="5">
    <source>
        <dbReference type="ARBA" id="ARBA00023242"/>
    </source>
</evidence>
<evidence type="ECO:0008006" key="12">
    <source>
        <dbReference type="Google" id="ProtNLM"/>
    </source>
</evidence>
<feature type="compositionally biased region" description="Low complexity" evidence="7">
    <location>
        <begin position="183"/>
        <end position="193"/>
    </location>
</feature>
<dbReference type="InterPro" id="IPR000504">
    <property type="entry name" value="RRM_dom"/>
</dbReference>
<dbReference type="InterPro" id="IPR040052">
    <property type="entry name" value="RBM17"/>
</dbReference>
<dbReference type="GO" id="GO:0003723">
    <property type="term" value="F:RNA binding"/>
    <property type="evidence" value="ECO:0007669"/>
    <property type="project" value="UniProtKB-UniRule"/>
</dbReference>
<evidence type="ECO:0000256" key="1">
    <source>
        <dbReference type="ARBA" id="ARBA00004123"/>
    </source>
</evidence>
<dbReference type="GO" id="GO:0071011">
    <property type="term" value="C:precatalytic spliceosome"/>
    <property type="evidence" value="ECO:0007669"/>
    <property type="project" value="TreeGrafter"/>
</dbReference>
<proteinExistence type="predicted"/>
<feature type="region of interest" description="Disordered" evidence="7">
    <location>
        <begin position="23"/>
        <end position="86"/>
    </location>
</feature>
<reference evidence="10" key="1">
    <citation type="submission" date="2023-08" db="EMBL/GenBank/DDBJ databases">
        <authorList>
            <person name="Chen Y."/>
            <person name="Shah S."/>
            <person name="Dougan E. K."/>
            <person name="Thang M."/>
            <person name="Chan C."/>
        </authorList>
    </citation>
    <scope>NUCLEOTIDE SEQUENCE</scope>
</reference>
<comment type="subcellular location">
    <subcellularLocation>
        <location evidence="1">Nucleus</location>
    </subcellularLocation>
</comment>
<evidence type="ECO:0000313" key="10">
    <source>
        <dbReference type="EMBL" id="CAJ1396928.1"/>
    </source>
</evidence>
<dbReference type="PROSITE" id="PS50102">
    <property type="entry name" value="RRM"/>
    <property type="match status" value="1"/>
</dbReference>
<keyword evidence="4" id="KW-0508">mRNA splicing</keyword>
<feature type="compositionally biased region" description="Basic and acidic residues" evidence="7">
    <location>
        <begin position="152"/>
        <end position="182"/>
    </location>
</feature>
<evidence type="ECO:0000256" key="6">
    <source>
        <dbReference type="PROSITE-ProRule" id="PRU00176"/>
    </source>
</evidence>
<organism evidence="10 11">
    <name type="scientific">Effrenium voratum</name>
    <dbReference type="NCBI Taxonomy" id="2562239"/>
    <lineage>
        <taxon>Eukaryota</taxon>
        <taxon>Sar</taxon>
        <taxon>Alveolata</taxon>
        <taxon>Dinophyceae</taxon>
        <taxon>Suessiales</taxon>
        <taxon>Symbiodiniaceae</taxon>
        <taxon>Effrenium</taxon>
    </lineage>
</organism>
<dbReference type="InterPro" id="IPR035979">
    <property type="entry name" value="RBD_domain_sf"/>
</dbReference>
<dbReference type="FunFam" id="3.30.70.330:FF:000382">
    <property type="entry name" value="G-patch domain-containing protein"/>
    <property type="match status" value="1"/>
</dbReference>